<dbReference type="GO" id="GO:0004656">
    <property type="term" value="F:procollagen-proline 4-dioxygenase activity"/>
    <property type="evidence" value="ECO:0007669"/>
    <property type="project" value="UniProtKB-EC"/>
</dbReference>
<dbReference type="InterPro" id="IPR044862">
    <property type="entry name" value="Pro_4_hyd_alph_FE2OG_OXY"/>
</dbReference>
<keyword evidence="3" id="KW-0479">Metal-binding</keyword>
<evidence type="ECO:0000256" key="4">
    <source>
        <dbReference type="ARBA" id="ARBA00022964"/>
    </source>
</evidence>
<dbReference type="EMBL" id="JAEHOE010000023">
    <property type="protein sequence ID" value="KAG2495654.1"/>
    <property type="molecule type" value="Genomic_DNA"/>
</dbReference>
<evidence type="ECO:0000256" key="1">
    <source>
        <dbReference type="ARBA" id="ARBA00001961"/>
    </source>
</evidence>
<organism evidence="10 11">
    <name type="scientific">Edaphochlamys debaryana</name>
    <dbReference type="NCBI Taxonomy" id="47281"/>
    <lineage>
        <taxon>Eukaryota</taxon>
        <taxon>Viridiplantae</taxon>
        <taxon>Chlorophyta</taxon>
        <taxon>core chlorophytes</taxon>
        <taxon>Chlorophyceae</taxon>
        <taxon>CS clade</taxon>
        <taxon>Chlamydomonadales</taxon>
        <taxon>Chlamydomonadales incertae sedis</taxon>
        <taxon>Edaphochlamys</taxon>
    </lineage>
</organism>
<feature type="signal peptide" evidence="8">
    <location>
        <begin position="1"/>
        <end position="22"/>
    </location>
</feature>
<keyword evidence="11" id="KW-1185">Reference proteome</keyword>
<evidence type="ECO:0000256" key="2">
    <source>
        <dbReference type="ARBA" id="ARBA00004648"/>
    </source>
</evidence>
<evidence type="ECO:0000256" key="7">
    <source>
        <dbReference type="ARBA" id="ARBA00049169"/>
    </source>
</evidence>
<proteinExistence type="predicted"/>
<evidence type="ECO:0000313" key="11">
    <source>
        <dbReference type="Proteomes" id="UP000612055"/>
    </source>
</evidence>
<evidence type="ECO:0000256" key="8">
    <source>
        <dbReference type="SAM" id="SignalP"/>
    </source>
</evidence>
<dbReference type="InterPro" id="IPR006620">
    <property type="entry name" value="Pro_4_hyd_alph"/>
</dbReference>
<keyword evidence="4" id="KW-0223">Dioxygenase</keyword>
<accession>A0A836C1L6</accession>
<reference evidence="10" key="1">
    <citation type="journal article" date="2020" name="bioRxiv">
        <title>Comparative genomics of Chlamydomonas.</title>
        <authorList>
            <person name="Craig R.J."/>
            <person name="Hasan A.R."/>
            <person name="Ness R.W."/>
            <person name="Keightley P.D."/>
        </authorList>
    </citation>
    <scope>NUCLEOTIDE SEQUENCE</scope>
    <source>
        <strain evidence="10">CCAP 11/70</strain>
    </source>
</reference>
<evidence type="ECO:0000259" key="9">
    <source>
        <dbReference type="PROSITE" id="PS51471"/>
    </source>
</evidence>
<comment type="subcellular location">
    <subcellularLocation>
        <location evidence="2">Endoplasmic reticulum membrane</location>
        <topology evidence="2">Single-pass type II membrane protein</topology>
    </subcellularLocation>
</comment>
<comment type="caution">
    <text evidence="10">The sequence shown here is derived from an EMBL/GenBank/DDBJ whole genome shotgun (WGS) entry which is preliminary data.</text>
</comment>
<gene>
    <name evidence="10" type="ORF">HYH03_006254</name>
</gene>
<keyword evidence="6" id="KW-0408">Iron</keyword>
<dbReference type="Gene3D" id="2.60.120.620">
    <property type="entry name" value="q2cbj1_9rhob like domain"/>
    <property type="match status" value="1"/>
</dbReference>
<dbReference type="Proteomes" id="UP000612055">
    <property type="component" value="Unassembled WGS sequence"/>
</dbReference>
<dbReference type="Pfam" id="PF13640">
    <property type="entry name" value="2OG-FeII_Oxy_3"/>
    <property type="match status" value="1"/>
</dbReference>
<sequence>MWLRSLIVTLQVVLGLWRSAEGAADANERLIGWGGETYVPAGGGERYPSLHSADEGWRKGWIQTIAWKPRAVVYHNFLSDQECKHIIQLAGPTMKRSSVVSADKNNGSHFIDDIRTSFGTFIKRNHDPVVAAIEKRLSLWSHLPVIHQEHMQVLRYGITNKYGAHTDGLNRTATVLMYLVAPDAGGETAFVHSAWSHPQLRAEAEAEEWSDCARGHVAYKPKRGDALFFFDRLPDGQTADKHSEHTGCPVLGGVKWNAVKWIRAVPYRPEEWEESLKKAPAPEPDPGLCLDYDKGCQKWADGGECTRNVHYMVGGDYHKGHCRRACRTCEPCEEGDMVCFRRNRANAGYLNYDPAELQGL</sequence>
<evidence type="ECO:0000256" key="3">
    <source>
        <dbReference type="ARBA" id="ARBA00022723"/>
    </source>
</evidence>
<evidence type="ECO:0000313" key="10">
    <source>
        <dbReference type="EMBL" id="KAG2495654.1"/>
    </source>
</evidence>
<dbReference type="InterPro" id="IPR045054">
    <property type="entry name" value="P4HA-like"/>
</dbReference>
<comment type="cofactor">
    <cofactor evidence="1">
        <name>L-ascorbate</name>
        <dbReference type="ChEBI" id="CHEBI:38290"/>
    </cofactor>
</comment>
<name>A0A836C1L6_9CHLO</name>
<dbReference type="InterPro" id="IPR005123">
    <property type="entry name" value="Oxoglu/Fe-dep_dioxygenase_dom"/>
</dbReference>
<evidence type="ECO:0000256" key="6">
    <source>
        <dbReference type="ARBA" id="ARBA00023004"/>
    </source>
</evidence>
<dbReference type="SMART" id="SM00702">
    <property type="entry name" value="P4Hc"/>
    <property type="match status" value="1"/>
</dbReference>
<dbReference type="PROSITE" id="PS51471">
    <property type="entry name" value="FE2OG_OXY"/>
    <property type="match status" value="1"/>
</dbReference>
<comment type="catalytic activity">
    <reaction evidence="7">
        <text>L-prolyl-[collagen] + 2-oxoglutarate + O2 = trans-4-hydroxy-L-prolyl-[collagen] + succinate + CO2</text>
        <dbReference type="Rhea" id="RHEA:18945"/>
        <dbReference type="Rhea" id="RHEA-COMP:11676"/>
        <dbReference type="Rhea" id="RHEA-COMP:11680"/>
        <dbReference type="ChEBI" id="CHEBI:15379"/>
        <dbReference type="ChEBI" id="CHEBI:16526"/>
        <dbReference type="ChEBI" id="CHEBI:16810"/>
        <dbReference type="ChEBI" id="CHEBI:30031"/>
        <dbReference type="ChEBI" id="CHEBI:50342"/>
        <dbReference type="ChEBI" id="CHEBI:61965"/>
        <dbReference type="EC" id="1.14.11.2"/>
    </reaction>
</comment>
<feature type="chain" id="PRO_5032496921" description="Fe2OG dioxygenase domain-containing protein" evidence="8">
    <location>
        <begin position="23"/>
        <end position="360"/>
    </location>
</feature>
<dbReference type="GO" id="GO:0031418">
    <property type="term" value="F:L-ascorbic acid binding"/>
    <property type="evidence" value="ECO:0007669"/>
    <property type="project" value="InterPro"/>
</dbReference>
<keyword evidence="8" id="KW-0732">Signal</keyword>
<dbReference type="PANTHER" id="PTHR10869">
    <property type="entry name" value="PROLYL 4-HYDROXYLASE ALPHA SUBUNIT"/>
    <property type="match status" value="1"/>
</dbReference>
<dbReference type="GO" id="GO:0005789">
    <property type="term" value="C:endoplasmic reticulum membrane"/>
    <property type="evidence" value="ECO:0007669"/>
    <property type="project" value="UniProtKB-SubCell"/>
</dbReference>
<dbReference type="GO" id="GO:0005506">
    <property type="term" value="F:iron ion binding"/>
    <property type="evidence" value="ECO:0007669"/>
    <property type="project" value="InterPro"/>
</dbReference>
<feature type="domain" description="Fe2OG dioxygenase" evidence="9">
    <location>
        <begin position="147"/>
        <end position="264"/>
    </location>
</feature>
<dbReference type="AlphaFoldDB" id="A0A836C1L6"/>
<evidence type="ECO:0000256" key="5">
    <source>
        <dbReference type="ARBA" id="ARBA00023002"/>
    </source>
</evidence>
<dbReference type="PANTHER" id="PTHR10869:SF238">
    <property type="entry name" value="PROLYL 4-HYDROXYLASE 6-RELATED"/>
    <property type="match status" value="1"/>
</dbReference>
<dbReference type="OrthoDB" id="420380at2759"/>
<keyword evidence="5" id="KW-0560">Oxidoreductase</keyword>
<protein>
    <recommendedName>
        <fullName evidence="9">Fe2OG dioxygenase domain-containing protein</fullName>
    </recommendedName>
</protein>